<comment type="caution">
    <text evidence="1">The sequence shown here is derived from an EMBL/GenBank/DDBJ whole genome shotgun (WGS) entry which is preliminary data.</text>
</comment>
<dbReference type="EMBL" id="JACOGG010000012">
    <property type="protein sequence ID" value="MBC3936115.1"/>
    <property type="molecule type" value="Genomic_DNA"/>
</dbReference>
<dbReference type="NCBIfam" id="TIGR01443">
    <property type="entry name" value="intein_Cterm"/>
    <property type="match status" value="1"/>
</dbReference>
<evidence type="ECO:0008006" key="3">
    <source>
        <dbReference type="Google" id="ProtNLM"/>
    </source>
</evidence>
<keyword evidence="2" id="KW-1185">Reference proteome</keyword>
<accession>A0A923I4B5</accession>
<sequence length="290" mass="31921">MEGYPYKSKVTTIPSETQVCIKEKLIFTVPNATSKTITEATQGYREECSEACFAAGTLVHTKEGLVPIEKIKVGDWVLSKPENSGEQAYKRVLKTFACEPAAVMSVGGAVPSVPLSFEPVIATLNHPFWVVDKGWTAARDLPEGFNTGGEKFELHDGSQTRVGACTPIFVTDQPGVGWTPSQMGDLTGRGDLWDYANRKYVATGVKAIERIQALESEHPLYKQMALEEAEKSEDNYPYLKLPVYNLEVEDFHTYYVGEIGIWVHNTNCGGLNFEVNGGEVLSEAMTSNSH</sequence>
<evidence type="ECO:0000313" key="2">
    <source>
        <dbReference type="Proteomes" id="UP000612361"/>
    </source>
</evidence>
<dbReference type="Pfam" id="PF07591">
    <property type="entry name" value="PT-HINT"/>
    <property type="match status" value="1"/>
</dbReference>
<dbReference type="RefSeq" id="WP_186881678.1">
    <property type="nucleotide sequence ID" value="NZ_JACOGG010000012.1"/>
</dbReference>
<reference evidence="1" key="1">
    <citation type="submission" date="2020-08" db="EMBL/GenBank/DDBJ databases">
        <title>Novel species isolated from subtropical streams in China.</title>
        <authorList>
            <person name="Lu H."/>
        </authorList>
    </citation>
    <scope>NUCLEOTIDE SEQUENCE</scope>
    <source>
        <strain evidence="1">CY7W</strain>
    </source>
</reference>
<dbReference type="SUPFAM" id="SSF51294">
    <property type="entry name" value="Hedgehog/intein (Hint) domain"/>
    <property type="match status" value="1"/>
</dbReference>
<dbReference type="AlphaFoldDB" id="A0A923I4B5"/>
<dbReference type="PROSITE" id="PS50818">
    <property type="entry name" value="INTEIN_C_TER"/>
    <property type="match status" value="1"/>
</dbReference>
<dbReference type="InterPro" id="IPR030934">
    <property type="entry name" value="Intein_C"/>
</dbReference>
<gene>
    <name evidence="1" type="ORF">H8K47_12140</name>
</gene>
<dbReference type="InterPro" id="IPR036844">
    <property type="entry name" value="Hint_dom_sf"/>
</dbReference>
<name>A0A923I4B5_9BURK</name>
<proteinExistence type="predicted"/>
<dbReference type="Proteomes" id="UP000612361">
    <property type="component" value="Unassembled WGS sequence"/>
</dbReference>
<organism evidence="1 2">
    <name type="scientific">Undibacterium rugosum</name>
    <dbReference type="NCBI Taxonomy" id="2762291"/>
    <lineage>
        <taxon>Bacteria</taxon>
        <taxon>Pseudomonadati</taxon>
        <taxon>Pseudomonadota</taxon>
        <taxon>Betaproteobacteria</taxon>
        <taxon>Burkholderiales</taxon>
        <taxon>Oxalobacteraceae</taxon>
        <taxon>Undibacterium</taxon>
    </lineage>
</organism>
<evidence type="ECO:0000313" key="1">
    <source>
        <dbReference type="EMBL" id="MBC3936115.1"/>
    </source>
</evidence>
<protein>
    <recommendedName>
        <fullName evidence="3">Intein C-terminal splicing domain-containing protein</fullName>
    </recommendedName>
</protein>
<dbReference type="Gene3D" id="2.170.16.10">
    <property type="entry name" value="Hedgehog/Intein (Hint) domain"/>
    <property type="match status" value="1"/>
</dbReference>